<dbReference type="eggNOG" id="COG0386">
    <property type="taxonomic scope" value="Bacteria"/>
</dbReference>
<evidence type="ECO:0000313" key="7">
    <source>
        <dbReference type="Proteomes" id="UP000007435"/>
    </source>
</evidence>
<evidence type="ECO:0000256" key="2">
    <source>
        <dbReference type="ARBA" id="ARBA00022559"/>
    </source>
</evidence>
<dbReference type="PROSITE" id="PS51355">
    <property type="entry name" value="GLUTATHIONE_PEROXID_3"/>
    <property type="match status" value="1"/>
</dbReference>
<protein>
    <recommendedName>
        <fullName evidence="5">Glutathione peroxidase</fullName>
    </recommendedName>
</protein>
<dbReference type="InterPro" id="IPR036249">
    <property type="entry name" value="Thioredoxin-like_sf"/>
</dbReference>
<dbReference type="Pfam" id="PF00255">
    <property type="entry name" value="GSHPx"/>
    <property type="match status" value="1"/>
</dbReference>
<evidence type="ECO:0000256" key="5">
    <source>
        <dbReference type="RuleBase" id="RU000499"/>
    </source>
</evidence>
<name>E4RUU4_LEAB4</name>
<dbReference type="InterPro" id="IPR029759">
    <property type="entry name" value="GPX_AS"/>
</dbReference>
<dbReference type="GO" id="GO:0034599">
    <property type="term" value="P:cellular response to oxidative stress"/>
    <property type="evidence" value="ECO:0007669"/>
    <property type="project" value="TreeGrafter"/>
</dbReference>
<organism evidence="6 7">
    <name type="scientific">Leadbetterella byssophila (strain DSM 17132 / JCM 16389 / KACC 11308 / NBRC 106382 / 4M15)</name>
    <dbReference type="NCBI Taxonomy" id="649349"/>
    <lineage>
        <taxon>Bacteria</taxon>
        <taxon>Pseudomonadati</taxon>
        <taxon>Bacteroidota</taxon>
        <taxon>Cytophagia</taxon>
        <taxon>Cytophagales</taxon>
        <taxon>Leadbetterellaceae</taxon>
        <taxon>Leadbetterella</taxon>
    </lineage>
</organism>
<dbReference type="GO" id="GO:0004601">
    <property type="term" value="F:peroxidase activity"/>
    <property type="evidence" value="ECO:0007669"/>
    <property type="project" value="UniProtKB-KW"/>
</dbReference>
<dbReference type="Gene3D" id="3.40.30.10">
    <property type="entry name" value="Glutaredoxin"/>
    <property type="match status" value="1"/>
</dbReference>
<dbReference type="EMBL" id="CP002305">
    <property type="protein sequence ID" value="ADQ16967.1"/>
    <property type="molecule type" value="Genomic_DNA"/>
</dbReference>
<feature type="active site" evidence="4">
    <location>
        <position position="80"/>
    </location>
</feature>
<dbReference type="Proteomes" id="UP000007435">
    <property type="component" value="Chromosome"/>
</dbReference>
<dbReference type="KEGG" id="lby:Lbys_1247"/>
<dbReference type="SUPFAM" id="SSF52833">
    <property type="entry name" value="Thioredoxin-like"/>
    <property type="match status" value="1"/>
</dbReference>
<reference key="1">
    <citation type="submission" date="2010-11" db="EMBL/GenBank/DDBJ databases">
        <title>The complete genome of Leadbetterella byssophila DSM 17132.</title>
        <authorList>
            <consortium name="US DOE Joint Genome Institute (JGI-PGF)"/>
            <person name="Lucas S."/>
            <person name="Copeland A."/>
            <person name="Lapidus A."/>
            <person name="Glavina del Rio T."/>
            <person name="Dalin E."/>
            <person name="Tice H."/>
            <person name="Bruce D."/>
            <person name="Goodwin L."/>
            <person name="Pitluck S."/>
            <person name="Kyrpides N."/>
            <person name="Mavromatis K."/>
            <person name="Ivanova N."/>
            <person name="Teshima H."/>
            <person name="Brettin T."/>
            <person name="Detter J.C."/>
            <person name="Han C."/>
            <person name="Tapia R."/>
            <person name="Land M."/>
            <person name="Hauser L."/>
            <person name="Markowitz V."/>
            <person name="Cheng J.-F."/>
            <person name="Hugenholtz P."/>
            <person name="Woyke T."/>
            <person name="Wu D."/>
            <person name="Tindall B."/>
            <person name="Pomrenke H.G."/>
            <person name="Brambilla E."/>
            <person name="Klenk H.-P."/>
            <person name="Eisen J.A."/>
        </authorList>
    </citation>
    <scope>NUCLEOTIDE SEQUENCE [LARGE SCALE GENOMIC DNA]</scope>
    <source>
        <strain>DSM 17132</strain>
    </source>
</reference>
<proteinExistence type="inferred from homology"/>
<dbReference type="HOGENOM" id="CLU_029507_1_1_10"/>
<keyword evidence="2 5" id="KW-0575">Peroxidase</keyword>
<dbReference type="RefSeq" id="WP_013408017.1">
    <property type="nucleotide sequence ID" value="NC_014655.1"/>
</dbReference>
<evidence type="ECO:0000256" key="1">
    <source>
        <dbReference type="ARBA" id="ARBA00006926"/>
    </source>
</evidence>
<keyword evidence="7" id="KW-1185">Reference proteome</keyword>
<dbReference type="InterPro" id="IPR000889">
    <property type="entry name" value="Glutathione_peroxidase"/>
</dbReference>
<gene>
    <name evidence="6" type="ordered locus">Lbys_1247</name>
</gene>
<dbReference type="OrthoDB" id="9789406at2"/>
<dbReference type="PIRSF" id="PIRSF000303">
    <property type="entry name" value="Glutathion_perox"/>
    <property type="match status" value="1"/>
</dbReference>
<comment type="similarity">
    <text evidence="1 5">Belongs to the glutathione peroxidase family.</text>
</comment>
<dbReference type="PRINTS" id="PR01011">
    <property type="entry name" value="GLUTPROXDASE"/>
</dbReference>
<evidence type="ECO:0000256" key="3">
    <source>
        <dbReference type="ARBA" id="ARBA00023002"/>
    </source>
</evidence>
<dbReference type="PROSITE" id="PS00460">
    <property type="entry name" value="GLUTATHIONE_PEROXID_1"/>
    <property type="match status" value="1"/>
</dbReference>
<dbReference type="PANTHER" id="PTHR11592:SF78">
    <property type="entry name" value="GLUTATHIONE PEROXIDASE"/>
    <property type="match status" value="1"/>
</dbReference>
<dbReference type="AlphaFoldDB" id="E4RUU4"/>
<keyword evidence="3 5" id="KW-0560">Oxidoreductase</keyword>
<reference evidence="6 7" key="2">
    <citation type="journal article" date="2011" name="Stand. Genomic Sci.">
        <title>Complete genome sequence of Leadbetterella byssophila type strain (4M15).</title>
        <authorList>
            <person name="Abt B."/>
            <person name="Teshima H."/>
            <person name="Lucas S."/>
            <person name="Lapidus A."/>
            <person name="Del Rio T.G."/>
            <person name="Nolan M."/>
            <person name="Tice H."/>
            <person name="Cheng J.F."/>
            <person name="Pitluck S."/>
            <person name="Liolios K."/>
            <person name="Pagani I."/>
            <person name="Ivanova N."/>
            <person name="Mavromatis K."/>
            <person name="Pati A."/>
            <person name="Tapia R."/>
            <person name="Han C."/>
            <person name="Goodwin L."/>
            <person name="Chen A."/>
            <person name="Palaniappan K."/>
            <person name="Land M."/>
            <person name="Hauser L."/>
            <person name="Chang Y.J."/>
            <person name="Jeffries C.D."/>
            <person name="Rohde M."/>
            <person name="Goker M."/>
            <person name="Tindall B.J."/>
            <person name="Detter J.C."/>
            <person name="Woyke T."/>
            <person name="Bristow J."/>
            <person name="Eisen J.A."/>
            <person name="Markowitz V."/>
            <person name="Hugenholtz P."/>
            <person name="Klenk H.P."/>
            <person name="Kyrpides N.C."/>
        </authorList>
    </citation>
    <scope>NUCLEOTIDE SEQUENCE [LARGE SCALE GENOMIC DNA]</scope>
    <source>
        <strain evidence="7">DSM 17132 / JCM 16389 / KACC 11308 / NBRC 106382 / 4M15</strain>
    </source>
</reference>
<dbReference type="PANTHER" id="PTHR11592">
    <property type="entry name" value="GLUTATHIONE PEROXIDASE"/>
    <property type="match status" value="1"/>
</dbReference>
<evidence type="ECO:0000256" key="4">
    <source>
        <dbReference type="PIRSR" id="PIRSR000303-1"/>
    </source>
</evidence>
<sequence length="202" mass="22924">MMKTWLIVIVSGAVAALVLSNIGLIKNIFSAKNGISTMEENFTHKGSFYDFTVDDLEGNPVDLSVYKGKKVVIINTASKCGFTPQYAEWQKFHEKYGDKIAVLGFPANNFMSQEPGSNEEIAEFCQRNYGVTFKMFSKVDVKGKDKAPLYRWLSEKDLNGWNDKEPTWNFCKYVVDENGNLTHFFESKITPDNEQFRKAVGV</sequence>
<evidence type="ECO:0000313" key="6">
    <source>
        <dbReference type="EMBL" id="ADQ16967.1"/>
    </source>
</evidence>
<dbReference type="STRING" id="649349.Lbys_1247"/>
<accession>E4RUU4</accession>
<dbReference type="CDD" id="cd00340">
    <property type="entry name" value="GSH_Peroxidase"/>
    <property type="match status" value="1"/>
</dbReference>